<feature type="transmembrane region" description="Helical" evidence="7">
    <location>
        <begin position="247"/>
        <end position="270"/>
    </location>
</feature>
<proteinExistence type="inferred from homology"/>
<dbReference type="Gene3D" id="1.20.1640.10">
    <property type="entry name" value="Multidrug efflux transporter AcrB transmembrane domain"/>
    <property type="match status" value="2"/>
</dbReference>
<dbReference type="PANTHER" id="PTHR33406:SF6">
    <property type="entry name" value="MEMBRANE PROTEIN YDGH-RELATED"/>
    <property type="match status" value="1"/>
</dbReference>
<feature type="domain" description="SSD" evidence="8">
    <location>
        <begin position="221"/>
        <end position="351"/>
    </location>
</feature>
<keyword evidence="3" id="KW-1003">Cell membrane</keyword>
<dbReference type="Pfam" id="PF03176">
    <property type="entry name" value="MMPL"/>
    <property type="match status" value="2"/>
</dbReference>
<feature type="transmembrane region" description="Helical" evidence="7">
    <location>
        <begin position="792"/>
        <end position="816"/>
    </location>
</feature>
<evidence type="ECO:0000259" key="8">
    <source>
        <dbReference type="PROSITE" id="PS50156"/>
    </source>
</evidence>
<protein>
    <submittedName>
        <fullName evidence="9">RND superfamily putative drug exporter</fullName>
    </submittedName>
</protein>
<evidence type="ECO:0000256" key="3">
    <source>
        <dbReference type="ARBA" id="ARBA00022475"/>
    </source>
</evidence>
<feature type="transmembrane region" description="Helical" evidence="7">
    <location>
        <begin position="290"/>
        <end position="312"/>
    </location>
</feature>
<accession>A0ABT6L6S7</accession>
<organism evidence="9 10">
    <name type="scientific">Mycolicibacterium frederiksbergense</name>
    <dbReference type="NCBI Taxonomy" id="117567"/>
    <lineage>
        <taxon>Bacteria</taxon>
        <taxon>Bacillati</taxon>
        <taxon>Actinomycetota</taxon>
        <taxon>Actinomycetes</taxon>
        <taxon>Mycobacteriales</taxon>
        <taxon>Mycobacteriaceae</taxon>
        <taxon>Mycolicibacterium</taxon>
    </lineage>
</organism>
<feature type="transmembrane region" description="Helical" evidence="7">
    <location>
        <begin position="379"/>
        <end position="401"/>
    </location>
</feature>
<feature type="transmembrane region" description="Helical" evidence="7">
    <location>
        <begin position="203"/>
        <end position="227"/>
    </location>
</feature>
<keyword evidence="6 7" id="KW-0472">Membrane</keyword>
<dbReference type="PANTHER" id="PTHR33406">
    <property type="entry name" value="MEMBRANE PROTEIN MJ1562-RELATED"/>
    <property type="match status" value="1"/>
</dbReference>
<evidence type="ECO:0000256" key="1">
    <source>
        <dbReference type="ARBA" id="ARBA00004651"/>
    </source>
</evidence>
<dbReference type="InterPro" id="IPR004869">
    <property type="entry name" value="MMPL_dom"/>
</dbReference>
<evidence type="ECO:0000313" key="10">
    <source>
        <dbReference type="Proteomes" id="UP001160130"/>
    </source>
</evidence>
<dbReference type="NCBIfam" id="TIGR00833">
    <property type="entry name" value="actII"/>
    <property type="match status" value="1"/>
</dbReference>
<feature type="transmembrane region" description="Helical" evidence="7">
    <location>
        <begin position="332"/>
        <end position="358"/>
    </location>
</feature>
<sequence length="973" mass="105209">MSGHNGVQAARPPLYPRLIRTLSVPIILLWLAATAAANLLVPQLEIVGKDNAVSLSPQDAPSVIAMKHIGEKFGEFNSDSSLMVVLEGDEPLGDEARQYYGELVANLKRDTEHVLHVQDFWGDRITSAGSQSEDGRAAYVQVHLAGNQGSTQGVESVDAVRDTVEHTQTPPGVRAYVTGQAALVADTNEAGDKSMVKMTGVTLAVIALMLLVVYRSFGATLIALVVVLTEMSMSRGLIAVLGSLHVFGLSTFVVSILTALAIAAGTDYWIFLVGRYHEARSAGEDRETAYYTTISGVTHVIAGSGLTIAGAMLCLRFTRLNYFNTLAAPCALGMLVILVMGLTFAPAVLAVCVRFGWLDPKRQTKTRGWRRVGTAIVRWPLPILATAIAIALIGVLALPGYRTNYDNRQYVPADVPSNIGYAAAEQHFSSARMNPDMLMVEVDHDMRNARDMLVLDRIAKNIFRVPGIARVQSITRPLGPPMEHGSVPFQVSAQGVAMRENLQFLRARLDDTLKMTDHLSSMIAIMEHLHDLSVQLSDATHGAVGATHDMEATTAELRDQIANFDDVFRPLRNYLYWEPHCVNIPVCWAARSMFDATDGFDKLADNTKVLAAEMDKVDGLTPQIAAQIPPMISISTQVRDLMLTLHSTFSGMLIQMEQMTDTASVMGQTFDDAKNDDMFYLPPEAFTSPDFLRGMELMLSPDGKAARILITHDVDPATLEGISHVDAELLAAKEAVKGTPLANAKFYLGGTAATYKDIQEGAHYDLFIAAIAAIILIFVVMLLITRALVASIVIVGTVVLSLAASFGMSVLIWQHILGIELQWLVIAMSVIVLLAVGSDYNLLVVSRMKEELGGGIKTGLIRAMGATGGVVTAAGMVFAFTMISMIASDLRSVGQIGTTIGLGLLFDTFIVRSLITPSIAALLGRWFWWPLKVRSRPARPTRPTAVVPQPVPVLAGDVSGNDEPTVQIPRGTQ</sequence>
<feature type="transmembrane region" description="Helical" evidence="7">
    <location>
        <begin position="864"/>
        <end position="887"/>
    </location>
</feature>
<keyword evidence="4 7" id="KW-0812">Transmembrane</keyword>
<keyword evidence="5 7" id="KW-1133">Transmembrane helix</keyword>
<dbReference type="InterPro" id="IPR004707">
    <property type="entry name" value="MmpL_fam"/>
</dbReference>
<evidence type="ECO:0000256" key="4">
    <source>
        <dbReference type="ARBA" id="ARBA00022692"/>
    </source>
</evidence>
<dbReference type="Proteomes" id="UP001160130">
    <property type="component" value="Unassembled WGS sequence"/>
</dbReference>
<evidence type="ECO:0000313" key="9">
    <source>
        <dbReference type="EMBL" id="MDH6198651.1"/>
    </source>
</evidence>
<comment type="subcellular location">
    <subcellularLocation>
        <location evidence="1">Cell membrane</location>
        <topology evidence="1">Multi-pass membrane protein</topology>
    </subcellularLocation>
</comment>
<feature type="transmembrane region" description="Helical" evidence="7">
    <location>
        <begin position="822"/>
        <end position="843"/>
    </location>
</feature>
<dbReference type="InterPro" id="IPR000731">
    <property type="entry name" value="SSD"/>
</dbReference>
<feature type="transmembrane region" description="Helical" evidence="7">
    <location>
        <begin position="22"/>
        <end position="41"/>
    </location>
</feature>
<dbReference type="EMBL" id="JARXVE010000011">
    <property type="protein sequence ID" value="MDH6198651.1"/>
    <property type="molecule type" value="Genomic_DNA"/>
</dbReference>
<evidence type="ECO:0000256" key="5">
    <source>
        <dbReference type="ARBA" id="ARBA00022989"/>
    </source>
</evidence>
<keyword evidence="10" id="KW-1185">Reference proteome</keyword>
<name>A0ABT6L6S7_9MYCO</name>
<gene>
    <name evidence="9" type="ORF">M2272_005310</name>
</gene>
<dbReference type="InterPro" id="IPR050545">
    <property type="entry name" value="Mycobact_MmpL"/>
</dbReference>
<comment type="caution">
    <text evidence="9">The sequence shown here is derived from an EMBL/GenBank/DDBJ whole genome shotgun (WGS) entry which is preliminary data.</text>
</comment>
<dbReference type="RefSeq" id="WP_280835214.1">
    <property type="nucleotide sequence ID" value="NZ_JARXVE010000011.1"/>
</dbReference>
<evidence type="ECO:0000256" key="2">
    <source>
        <dbReference type="ARBA" id="ARBA00010157"/>
    </source>
</evidence>
<reference evidence="9 10" key="1">
    <citation type="submission" date="2023-04" db="EMBL/GenBank/DDBJ databases">
        <title>Forest soil microbial communities from Buena Vista Peninsula, Colon Province, Panama.</title>
        <authorList>
            <person name="Bouskill N."/>
        </authorList>
    </citation>
    <scope>NUCLEOTIDE SEQUENCE [LARGE SCALE GENOMIC DNA]</scope>
    <source>
        <strain evidence="9 10">AC80</strain>
    </source>
</reference>
<comment type="similarity">
    <text evidence="2">Belongs to the resistance-nodulation-cell division (RND) (TC 2.A.6) family. MmpL subfamily.</text>
</comment>
<feature type="transmembrane region" description="Helical" evidence="7">
    <location>
        <begin position="766"/>
        <end position="785"/>
    </location>
</feature>
<evidence type="ECO:0000256" key="6">
    <source>
        <dbReference type="ARBA" id="ARBA00023136"/>
    </source>
</evidence>
<feature type="transmembrane region" description="Helical" evidence="7">
    <location>
        <begin position="909"/>
        <end position="929"/>
    </location>
</feature>
<dbReference type="PROSITE" id="PS50156">
    <property type="entry name" value="SSD"/>
    <property type="match status" value="1"/>
</dbReference>
<dbReference type="SUPFAM" id="SSF82866">
    <property type="entry name" value="Multidrug efflux transporter AcrB transmembrane domain"/>
    <property type="match status" value="2"/>
</dbReference>
<evidence type="ECO:0000256" key="7">
    <source>
        <dbReference type="SAM" id="Phobius"/>
    </source>
</evidence>